<feature type="transmembrane region" description="Helical" evidence="1">
    <location>
        <begin position="42"/>
        <end position="69"/>
    </location>
</feature>
<keyword evidence="4" id="KW-1185">Reference proteome</keyword>
<keyword evidence="1" id="KW-0812">Transmembrane</keyword>
<dbReference type="Proteomes" id="UP001500618">
    <property type="component" value="Unassembled WGS sequence"/>
</dbReference>
<accession>A0ABP4SK36</accession>
<feature type="domain" description="GGDEF" evidence="2">
    <location>
        <begin position="241"/>
        <end position="379"/>
    </location>
</feature>
<keyword evidence="1" id="KW-0472">Membrane</keyword>
<gene>
    <name evidence="3" type="ORF">GCM10009765_23500</name>
</gene>
<dbReference type="CDD" id="cd01949">
    <property type="entry name" value="GGDEF"/>
    <property type="match status" value="1"/>
</dbReference>
<dbReference type="PANTHER" id="PTHR45138:SF9">
    <property type="entry name" value="DIGUANYLATE CYCLASE DGCM-RELATED"/>
    <property type="match status" value="1"/>
</dbReference>
<sequence>MVDWSRAMVLVAIGIAQAELSRRTERIRRYVAETPHVNMTSVWIGAGALLLPPALAALVTVAIYGHLWLRIWRTMSTRPTYRVVFSAATMVIACLTVSPVLRACGVGSTLGTTDHDHTSFATVVAIGAAIAAFTGVNSLLIMIGLKLQNPKRAFLPLYGSLADNALEIATLCLGGAAALLLVAHPAAAVLVLLPVIVLHRCVLMRQLTELATHDGKTGLLNDTEWRTRATTEIARAQRQSQRFAVLLIDLDHFKKVNDAHGHLAGDAVLHAVAAAISTETRAYDTIGRFGGEEFVVLLPGMHTEAAHAAAERIRAAVAELIVTTSIDGCTHVITGVTASIGIATYPDTAVAIDHILHAADTAMYRAKTQGRNQVVAYSVAAPN</sequence>
<feature type="transmembrane region" description="Helical" evidence="1">
    <location>
        <begin position="81"/>
        <end position="101"/>
    </location>
</feature>
<organism evidence="3 4">
    <name type="scientific">Fodinicola feengrottensis</name>
    <dbReference type="NCBI Taxonomy" id="435914"/>
    <lineage>
        <taxon>Bacteria</taxon>
        <taxon>Bacillati</taxon>
        <taxon>Actinomycetota</taxon>
        <taxon>Actinomycetes</taxon>
        <taxon>Mycobacteriales</taxon>
        <taxon>Fodinicola</taxon>
    </lineage>
</organism>
<dbReference type="SMART" id="SM00267">
    <property type="entry name" value="GGDEF"/>
    <property type="match status" value="1"/>
</dbReference>
<reference evidence="4" key="1">
    <citation type="journal article" date="2019" name="Int. J. Syst. Evol. Microbiol.">
        <title>The Global Catalogue of Microorganisms (GCM) 10K type strain sequencing project: providing services to taxonomists for standard genome sequencing and annotation.</title>
        <authorList>
            <consortium name="The Broad Institute Genomics Platform"/>
            <consortium name="The Broad Institute Genome Sequencing Center for Infectious Disease"/>
            <person name="Wu L."/>
            <person name="Ma J."/>
        </authorList>
    </citation>
    <scope>NUCLEOTIDE SEQUENCE [LARGE SCALE GENOMIC DNA]</scope>
    <source>
        <strain evidence="4">JCM 14718</strain>
    </source>
</reference>
<dbReference type="PROSITE" id="PS50887">
    <property type="entry name" value="GGDEF"/>
    <property type="match status" value="1"/>
</dbReference>
<dbReference type="SUPFAM" id="SSF55073">
    <property type="entry name" value="Nucleotide cyclase"/>
    <property type="match status" value="1"/>
</dbReference>
<dbReference type="PANTHER" id="PTHR45138">
    <property type="entry name" value="REGULATORY COMPONENTS OF SENSORY TRANSDUCTION SYSTEM"/>
    <property type="match status" value="1"/>
</dbReference>
<dbReference type="InterPro" id="IPR029787">
    <property type="entry name" value="Nucleotide_cyclase"/>
</dbReference>
<dbReference type="InterPro" id="IPR043128">
    <property type="entry name" value="Rev_trsase/Diguanyl_cyclase"/>
</dbReference>
<protein>
    <submittedName>
        <fullName evidence="3">GGDEF domain-containing protein</fullName>
    </submittedName>
</protein>
<dbReference type="InterPro" id="IPR050469">
    <property type="entry name" value="Diguanylate_Cyclase"/>
</dbReference>
<name>A0ABP4SK36_9ACTN</name>
<keyword evidence="1" id="KW-1133">Transmembrane helix</keyword>
<dbReference type="EMBL" id="BAAANY010000008">
    <property type="protein sequence ID" value="GAA1673467.1"/>
    <property type="molecule type" value="Genomic_DNA"/>
</dbReference>
<evidence type="ECO:0000256" key="1">
    <source>
        <dbReference type="SAM" id="Phobius"/>
    </source>
</evidence>
<dbReference type="NCBIfam" id="TIGR00254">
    <property type="entry name" value="GGDEF"/>
    <property type="match status" value="1"/>
</dbReference>
<proteinExistence type="predicted"/>
<dbReference type="Gene3D" id="3.30.70.270">
    <property type="match status" value="1"/>
</dbReference>
<dbReference type="Pfam" id="PF00990">
    <property type="entry name" value="GGDEF"/>
    <property type="match status" value="1"/>
</dbReference>
<dbReference type="InterPro" id="IPR000160">
    <property type="entry name" value="GGDEF_dom"/>
</dbReference>
<feature type="transmembrane region" description="Helical" evidence="1">
    <location>
        <begin position="121"/>
        <end position="147"/>
    </location>
</feature>
<evidence type="ECO:0000313" key="4">
    <source>
        <dbReference type="Proteomes" id="UP001500618"/>
    </source>
</evidence>
<comment type="caution">
    <text evidence="3">The sequence shown here is derived from an EMBL/GenBank/DDBJ whole genome shotgun (WGS) entry which is preliminary data.</text>
</comment>
<evidence type="ECO:0000259" key="2">
    <source>
        <dbReference type="PROSITE" id="PS50887"/>
    </source>
</evidence>
<evidence type="ECO:0000313" key="3">
    <source>
        <dbReference type="EMBL" id="GAA1673467.1"/>
    </source>
</evidence>
<feature type="transmembrane region" description="Helical" evidence="1">
    <location>
        <begin position="168"/>
        <end position="197"/>
    </location>
</feature>